<dbReference type="Proteomes" id="UP000179807">
    <property type="component" value="Unassembled WGS sequence"/>
</dbReference>
<protein>
    <submittedName>
        <fullName evidence="4">Uncharacterized protein</fullName>
    </submittedName>
</protein>
<dbReference type="AlphaFoldDB" id="A0A1J4JDP9"/>
<dbReference type="VEuPathDB" id="TrichDB:TRFO_37422"/>
<dbReference type="InterPro" id="IPR015943">
    <property type="entry name" value="WD40/YVTN_repeat-like_dom_sf"/>
</dbReference>
<dbReference type="Gene3D" id="2.130.10.10">
    <property type="entry name" value="YVTN repeat-like/Quinoprotein amine dehydrogenase"/>
    <property type="match status" value="1"/>
</dbReference>
<sequence>MIESISLSNDCNSIAFSINHGFVVYSTDPLVRKFSKEFALYHISKIATDGDGTFVAFVGISEDNEENPTIFVWNNFYAECHCKLEMDEKVLNIKLLGQLLLIIFEKRSCIYDLQRKMMRIESPTGANPSGAADIVLLDSSLARISEDDDDDDGNIGIDENIPLVAICANEVGKINIYKMTENPVKINIYAAKHQVNLIRFSPDGYLVATASAKGTLIRVFDTKTGAALSTFRRGTLSPASILDCCFSPAKSELIAISSNGTIHLFKADVRNASQNDFPRSCAKLSIEKVSFVAAAFKAPDSLTVLTSSGSLLSVKVSNDKLELAENSSVLEH</sequence>
<dbReference type="SUPFAM" id="SSF50978">
    <property type="entry name" value="WD40 repeat-like"/>
    <property type="match status" value="1"/>
</dbReference>
<dbReference type="Pfam" id="PF21032">
    <property type="entry name" value="PROPPIN"/>
    <property type="match status" value="1"/>
</dbReference>
<evidence type="ECO:0000313" key="5">
    <source>
        <dbReference type="Proteomes" id="UP000179807"/>
    </source>
</evidence>
<name>A0A1J4JDP9_9EUKA</name>
<dbReference type="EMBL" id="MLAK01001178">
    <property type="protein sequence ID" value="OHS96415.1"/>
    <property type="molecule type" value="Genomic_DNA"/>
</dbReference>
<dbReference type="InterPro" id="IPR036322">
    <property type="entry name" value="WD40_repeat_dom_sf"/>
</dbReference>
<dbReference type="SMART" id="SM00320">
    <property type="entry name" value="WD40"/>
    <property type="match status" value="2"/>
</dbReference>
<evidence type="ECO:0000256" key="1">
    <source>
        <dbReference type="ARBA" id="ARBA00022574"/>
    </source>
</evidence>
<dbReference type="InterPro" id="IPR048720">
    <property type="entry name" value="PROPPIN"/>
</dbReference>
<reference evidence="4" key="1">
    <citation type="submission" date="2016-10" db="EMBL/GenBank/DDBJ databases">
        <authorList>
            <person name="Benchimol M."/>
            <person name="Almeida L.G."/>
            <person name="Vasconcelos A.T."/>
            <person name="Perreira-Neves A."/>
            <person name="Rosa I.A."/>
            <person name="Tasca T."/>
            <person name="Bogo M.R."/>
            <person name="de Souza W."/>
        </authorList>
    </citation>
    <scope>NUCLEOTIDE SEQUENCE [LARGE SCALE GENOMIC DNA]</scope>
    <source>
        <strain evidence="4">K</strain>
    </source>
</reference>
<proteinExistence type="inferred from homology"/>
<keyword evidence="5" id="KW-1185">Reference proteome</keyword>
<organism evidence="4 5">
    <name type="scientific">Tritrichomonas foetus</name>
    <dbReference type="NCBI Taxonomy" id="1144522"/>
    <lineage>
        <taxon>Eukaryota</taxon>
        <taxon>Metamonada</taxon>
        <taxon>Parabasalia</taxon>
        <taxon>Tritrichomonadida</taxon>
        <taxon>Tritrichomonadidae</taxon>
        <taxon>Tritrichomonas</taxon>
    </lineage>
</organism>
<comment type="similarity">
    <text evidence="3">Belongs to the WD repeat PROPPIN family.</text>
</comment>
<dbReference type="GeneID" id="94846120"/>
<evidence type="ECO:0000256" key="2">
    <source>
        <dbReference type="ARBA" id="ARBA00022737"/>
    </source>
</evidence>
<dbReference type="GO" id="GO:0005737">
    <property type="term" value="C:cytoplasm"/>
    <property type="evidence" value="ECO:0007669"/>
    <property type="project" value="UniProtKB-ARBA"/>
</dbReference>
<evidence type="ECO:0000256" key="3">
    <source>
        <dbReference type="ARBA" id="ARBA00025740"/>
    </source>
</evidence>
<dbReference type="RefSeq" id="XP_068349552.1">
    <property type="nucleotide sequence ID" value="XM_068511416.1"/>
</dbReference>
<dbReference type="OrthoDB" id="1667587at2759"/>
<accession>A0A1J4JDP9</accession>
<keyword evidence="1" id="KW-0853">WD repeat</keyword>
<gene>
    <name evidence="4" type="ORF">TRFO_37422</name>
</gene>
<keyword evidence="2" id="KW-0677">Repeat</keyword>
<comment type="caution">
    <text evidence="4">The sequence shown here is derived from an EMBL/GenBank/DDBJ whole genome shotgun (WGS) entry which is preliminary data.</text>
</comment>
<dbReference type="PANTHER" id="PTHR11227">
    <property type="entry name" value="WD-REPEAT PROTEIN INTERACTING WITH PHOSPHOINOSIDES WIPI -RELATED"/>
    <property type="match status" value="1"/>
</dbReference>
<evidence type="ECO:0000313" key="4">
    <source>
        <dbReference type="EMBL" id="OHS96415.1"/>
    </source>
</evidence>
<dbReference type="InterPro" id="IPR001680">
    <property type="entry name" value="WD40_rpt"/>
</dbReference>